<dbReference type="RefSeq" id="WP_111633090.1">
    <property type="nucleotide sequence ID" value="NZ_QLLR01000004.1"/>
</dbReference>
<reference evidence="3 4" key="1">
    <citation type="submission" date="2018-06" db="EMBL/GenBank/DDBJ databases">
        <title>Genomic Encyclopedia of Archaeal and Bacterial Type Strains, Phase II (KMG-II): from individual species to whole genera.</title>
        <authorList>
            <person name="Goeker M."/>
        </authorList>
    </citation>
    <scope>NUCLEOTIDE SEQUENCE [LARGE SCALE GENOMIC DNA]</scope>
    <source>
        <strain evidence="3 4">DSM 14825</strain>
    </source>
</reference>
<dbReference type="InterPro" id="IPR020023">
    <property type="entry name" value="PseG"/>
</dbReference>
<dbReference type="SUPFAM" id="SSF53756">
    <property type="entry name" value="UDP-Glycosyltransferase/glycogen phosphorylase"/>
    <property type="match status" value="1"/>
</dbReference>
<evidence type="ECO:0000256" key="1">
    <source>
        <dbReference type="PIRSR" id="PIRSR620023-1"/>
    </source>
</evidence>
<feature type="binding site" evidence="2">
    <location>
        <position position="153"/>
    </location>
    <ligand>
        <name>substrate</name>
    </ligand>
</feature>
<keyword evidence="3" id="KW-0378">Hydrolase</keyword>
<sequence>MSFSKNRVIFRADGNGQIGLGHIMRCIALSEMLKEDFIFAFAVTLPDASLKIIIETFGELIVLTSSCKTEELSELDQFLSDSDIFVADGYHFDLDYQKHIKSIVYKMVMIDDLADADFCADLVINHGNDAVIDKYKRETHVKILTGFKYLIVRLDFLNAAKKIKNISQIKTAFICMGGADPYNTTMKVLKGCIQSGLFKDIIVIIGAAYSYLEDLNMLIESYQNGTNIKLLQNINSKEMIKYISISDLCICPSSSISLEVCCVTSGLLTGMTAENQSGIHDQLIKDNCCISLGNFNTIEVGEIAAVINRMSKVNIISEIMKNQRLVIDGKSNERILNQFKLLSRC</sequence>
<dbReference type="Gene3D" id="3.40.50.11190">
    <property type="match status" value="1"/>
</dbReference>
<dbReference type="GO" id="GO:0016787">
    <property type="term" value="F:hydrolase activity"/>
    <property type="evidence" value="ECO:0007669"/>
    <property type="project" value="UniProtKB-KW"/>
</dbReference>
<feature type="active site" description="Proton acceptor" evidence="1">
    <location>
        <position position="22"/>
    </location>
</feature>
<dbReference type="NCBIfam" id="TIGR03590">
    <property type="entry name" value="PseG"/>
    <property type="match status" value="1"/>
</dbReference>
<feature type="binding site" evidence="2">
    <location>
        <begin position="254"/>
        <end position="255"/>
    </location>
    <ligand>
        <name>substrate</name>
    </ligand>
</feature>
<dbReference type="Gene3D" id="3.40.50.2000">
    <property type="entry name" value="Glycogen Phosphorylase B"/>
    <property type="match status" value="1"/>
</dbReference>
<evidence type="ECO:0000313" key="4">
    <source>
        <dbReference type="Proteomes" id="UP000249754"/>
    </source>
</evidence>
<gene>
    <name evidence="3" type="ORF">LY11_01525</name>
</gene>
<evidence type="ECO:0000256" key="2">
    <source>
        <dbReference type="PIRSR" id="PIRSR620023-2"/>
    </source>
</evidence>
<comment type="caution">
    <text evidence="3">The sequence shown here is derived from an EMBL/GenBank/DDBJ whole genome shotgun (WGS) entry which is preliminary data.</text>
</comment>
<protein>
    <submittedName>
        <fullName evidence="3">UDP-2,4-diacetamido-2,4, 6-trideoxy-beta-L-altropyranose hydrolase</fullName>
    </submittedName>
</protein>
<name>A0A327SVR5_9SPHI</name>
<accession>A0A327SVR5</accession>
<dbReference type="OrthoDB" id="6290225at2"/>
<feature type="binding site" evidence="2">
    <location>
        <position position="259"/>
    </location>
    <ligand>
        <name>substrate</name>
    </ligand>
</feature>
<evidence type="ECO:0000313" key="3">
    <source>
        <dbReference type="EMBL" id="RAJ33476.1"/>
    </source>
</evidence>
<dbReference type="AlphaFoldDB" id="A0A327SVR5"/>
<dbReference type="EMBL" id="QLLR01000004">
    <property type="protein sequence ID" value="RAJ33476.1"/>
    <property type="molecule type" value="Genomic_DNA"/>
</dbReference>
<dbReference type="Proteomes" id="UP000249754">
    <property type="component" value="Unassembled WGS sequence"/>
</dbReference>
<organism evidence="3 4">
    <name type="scientific">Pedobacter cryoconitis</name>
    <dbReference type="NCBI Taxonomy" id="188932"/>
    <lineage>
        <taxon>Bacteria</taxon>
        <taxon>Pseudomonadati</taxon>
        <taxon>Bacteroidota</taxon>
        <taxon>Sphingobacteriia</taxon>
        <taxon>Sphingobacteriales</taxon>
        <taxon>Sphingobacteriaceae</taxon>
        <taxon>Pedobacter</taxon>
    </lineage>
</organism>
<proteinExistence type="predicted"/>